<dbReference type="AlphaFoldDB" id="A0A9W7AXF0"/>
<gene>
    <name evidence="5" type="ORF">TrRE_jg5114</name>
</gene>
<feature type="region of interest" description="Disordered" evidence="2">
    <location>
        <begin position="117"/>
        <end position="137"/>
    </location>
</feature>
<sequence>MGYDRILAVGFPAAMNLNPQSNMIEVQGRDAVPFLTTSGLPRPVLKSIWTMVDPQHVGVLRVRAQFYTMLRFVAIGQYQMKSGIPVAVNFQVMQSFMTVALPLPFLQAAQTTIQPVQPAPAPVQPAQTTMQPVRPAPDLSVMQPVQPTPVQPLPTPQPAEDSFGGFSVAAPAAAPANVEDEDEFGDFGSADAPPAAPIPVPTPVPAPIPTASAPAQAVDPLDAISLMPSPERPPEPLTPVPVPVEQEDDTDAFGDFGGAAEAVPPPAVEPSIIEVVKPAITEVEPTITIDTVEEPMSPPKNERGDNDTSLSFDAMSFSLESAPQPSIKELKESPKALPKVISSSPKAAMMMPPPMAENTDSKLSVFDALAEADLAVEEEDFGDFEDHETPIVPDVVTAVVPDAAPAIIQEGDIAPAVTSSRPSVPAVDSVTIESASFEFGDFAAAVSPPPEVPEVDLGVGLGVGGTTAVEEDFGDFGSAVSASVPPPVPPVDLSDDFGDFGSAVPTSVPPPVPPVDLSDDFGDFGSAVPTSLPSPVPPVDLSDDFAPPPTPPVEDNNDEFGEFGDFSAAPVTSTTISTPARDSTGAANALELGLVTPEKEGGININMLISTPPPNVPTSAPPPPPPVANSPSPARFGGEGDADEDEFGAFGGVDEGAEEEVEVEVKEDVKGEEVKESEEVKEAKIDDDPFSFLGSPTPDAVVVQPLSSAPFGKGKDNGVDAGFVKSCEVKELIPILTKCELFEFASDALLLDSSKGIIAKLETKKREAAMEDDFETAMKLKNEIKEKKERLPTEEDVESWREAVIGRKCETIGSMKEVLKNLEPVEGVDGGEGGEGVLACFEARYGNLAETFERDPKEAARLQREAKRGVWVRKEVRRGGNGLVGSWRDLLKVVMEEVGVAKVLISEAEGRGDSEVLESEKWKDWRRGLVEYGRVCKMIWSTVDLMRFGEGGLGVGGGEGGGFCKITLLPLGIKVGGMGEGVMSTVEWQGGKYFACVANLWANRVSLQQPN</sequence>
<accession>A0A9W7AXF0</accession>
<dbReference type="PROSITE" id="PS50031">
    <property type="entry name" value="EH"/>
    <property type="match status" value="1"/>
</dbReference>
<evidence type="ECO:0000313" key="5">
    <source>
        <dbReference type="EMBL" id="GMH76179.1"/>
    </source>
</evidence>
<organism evidence="5 6">
    <name type="scientific">Triparma retinervis</name>
    <dbReference type="NCBI Taxonomy" id="2557542"/>
    <lineage>
        <taxon>Eukaryota</taxon>
        <taxon>Sar</taxon>
        <taxon>Stramenopiles</taxon>
        <taxon>Ochrophyta</taxon>
        <taxon>Bolidophyceae</taxon>
        <taxon>Parmales</taxon>
        <taxon>Triparmaceae</taxon>
        <taxon>Triparma</taxon>
    </lineage>
</organism>
<feature type="domain" description="EH" evidence="3">
    <location>
        <begin position="33"/>
        <end position="69"/>
    </location>
</feature>
<dbReference type="InterPro" id="IPR000261">
    <property type="entry name" value="EH_dom"/>
</dbReference>
<dbReference type="InterPro" id="IPR059024">
    <property type="entry name" value="SYNRG_C"/>
</dbReference>
<feature type="region of interest" description="Disordered" evidence="2">
    <location>
        <begin position="246"/>
        <end position="265"/>
    </location>
</feature>
<evidence type="ECO:0000259" key="4">
    <source>
        <dbReference type="PROSITE" id="PS50151"/>
    </source>
</evidence>
<feature type="region of interest" description="Disordered" evidence="2">
    <location>
        <begin position="611"/>
        <end position="645"/>
    </location>
</feature>
<dbReference type="Proteomes" id="UP001165082">
    <property type="component" value="Unassembled WGS sequence"/>
</dbReference>
<evidence type="ECO:0008006" key="7">
    <source>
        <dbReference type="Google" id="ProtNLM"/>
    </source>
</evidence>
<feature type="compositionally biased region" description="Pro residues" evidence="2">
    <location>
        <begin position="146"/>
        <end position="157"/>
    </location>
</feature>
<feature type="compositionally biased region" description="Pro residues" evidence="2">
    <location>
        <begin position="611"/>
        <end position="628"/>
    </location>
</feature>
<keyword evidence="1" id="KW-0175">Coiled coil</keyword>
<protein>
    <recommendedName>
        <fullName evidence="7">EH domain-containing protein</fullName>
    </recommendedName>
</protein>
<feature type="coiled-coil region" evidence="1">
    <location>
        <begin position="770"/>
        <end position="797"/>
    </location>
</feature>
<dbReference type="Pfam" id="PF25999">
    <property type="entry name" value="SYNRG_C"/>
    <property type="match status" value="1"/>
</dbReference>
<feature type="region of interest" description="Disordered" evidence="2">
    <location>
        <begin position="143"/>
        <end position="162"/>
    </location>
</feature>
<evidence type="ECO:0000256" key="1">
    <source>
        <dbReference type="SAM" id="Coils"/>
    </source>
</evidence>
<comment type="caution">
    <text evidence="5">The sequence shown here is derived from an EMBL/GenBank/DDBJ whole genome shotgun (WGS) entry which is preliminary data.</text>
</comment>
<reference evidence="5" key="1">
    <citation type="submission" date="2022-07" db="EMBL/GenBank/DDBJ databases">
        <title>Genome analysis of Parmales, a sister group of diatoms, reveals the evolutionary specialization of diatoms from phago-mixotrophs to photoautotrophs.</title>
        <authorList>
            <person name="Ban H."/>
            <person name="Sato S."/>
            <person name="Yoshikawa S."/>
            <person name="Kazumasa Y."/>
            <person name="Nakamura Y."/>
            <person name="Ichinomiya M."/>
            <person name="Saitoh K."/>
            <person name="Sato N."/>
            <person name="Blanc-Mathieu R."/>
            <person name="Endo H."/>
            <person name="Kuwata A."/>
            <person name="Ogata H."/>
        </authorList>
    </citation>
    <scope>NUCLEOTIDE SEQUENCE</scope>
</reference>
<feature type="compositionally biased region" description="Pro residues" evidence="2">
    <location>
        <begin position="194"/>
        <end position="208"/>
    </location>
</feature>
<feature type="domain" description="UVR" evidence="4">
    <location>
        <begin position="755"/>
        <end position="790"/>
    </location>
</feature>
<dbReference type="PROSITE" id="PS50151">
    <property type="entry name" value="UVR"/>
    <property type="match status" value="1"/>
</dbReference>
<name>A0A9W7AXF0_9STRA</name>
<feature type="region of interest" description="Disordered" evidence="2">
    <location>
        <begin position="171"/>
        <end position="213"/>
    </location>
</feature>
<proteinExistence type="predicted"/>
<dbReference type="Pfam" id="PF12763">
    <property type="entry name" value="EH"/>
    <property type="match status" value="1"/>
</dbReference>
<evidence type="ECO:0000313" key="6">
    <source>
        <dbReference type="Proteomes" id="UP001165082"/>
    </source>
</evidence>
<keyword evidence="6" id="KW-1185">Reference proteome</keyword>
<evidence type="ECO:0000256" key="2">
    <source>
        <dbReference type="SAM" id="MobiDB-lite"/>
    </source>
</evidence>
<dbReference type="OrthoDB" id="524326at2759"/>
<evidence type="ECO:0000259" key="3">
    <source>
        <dbReference type="PROSITE" id="PS50031"/>
    </source>
</evidence>
<feature type="compositionally biased region" description="Low complexity" evidence="2">
    <location>
        <begin position="124"/>
        <end position="133"/>
    </location>
</feature>
<dbReference type="InterPro" id="IPR001943">
    <property type="entry name" value="UVR_dom"/>
</dbReference>
<dbReference type="EMBL" id="BRXZ01001660">
    <property type="protein sequence ID" value="GMH76179.1"/>
    <property type="molecule type" value="Genomic_DNA"/>
</dbReference>
<dbReference type="Gene3D" id="1.10.238.10">
    <property type="entry name" value="EF-hand"/>
    <property type="match status" value="1"/>
</dbReference>